<evidence type="ECO:0000256" key="3">
    <source>
        <dbReference type="ARBA" id="ARBA00022777"/>
    </source>
</evidence>
<dbReference type="GO" id="GO:0046854">
    <property type="term" value="P:phosphatidylinositol phosphate biosynthetic process"/>
    <property type="evidence" value="ECO:0007669"/>
    <property type="project" value="TreeGrafter"/>
</dbReference>
<name>A0A182RJT6_ANOFN</name>
<organism evidence="6">
    <name type="scientific">Anopheles funestus</name>
    <name type="common">African malaria mosquito</name>
    <dbReference type="NCBI Taxonomy" id="62324"/>
    <lineage>
        <taxon>Eukaryota</taxon>
        <taxon>Metazoa</taxon>
        <taxon>Ecdysozoa</taxon>
        <taxon>Arthropoda</taxon>
        <taxon>Hexapoda</taxon>
        <taxon>Insecta</taxon>
        <taxon>Pterygota</taxon>
        <taxon>Neoptera</taxon>
        <taxon>Endopterygota</taxon>
        <taxon>Diptera</taxon>
        <taxon>Nematocera</taxon>
        <taxon>Culicoidea</taxon>
        <taxon>Culicidae</taxon>
        <taxon>Anophelinae</taxon>
        <taxon>Anopheles</taxon>
    </lineage>
</organism>
<dbReference type="Pfam" id="PF03770">
    <property type="entry name" value="IPK"/>
    <property type="match status" value="1"/>
</dbReference>
<feature type="region of interest" description="Disordered" evidence="5">
    <location>
        <begin position="331"/>
        <end position="410"/>
    </location>
</feature>
<dbReference type="PANTHER" id="PTHR12400">
    <property type="entry name" value="INOSITOL POLYPHOSPHATE KINASE"/>
    <property type="match status" value="1"/>
</dbReference>
<sequence length="501" mass="53526">RFYSCSLLIVYEGFEEMPTPNTNDYHLLETESNSCCYDADASNSSIEQYLLSSSNEESPIPSNITACVEQRRKSSSMASAIAAMAAATKATTLTTTATATPTMLPPPVIAARVDDSTSRGIFADHHFRSVVTDDDNNRQRRINSNPSSHDPLTPETKIIPFVPISEETIYPGGPTDERSSSPSDAIPMPTGGSCAVQGLTSSSPHSMDSWMNYSSNSNSSSDDYASAFVVPNHLQSSSAVQPDAGSDFEVNFDGEGVCDPIDKKDHRMANAGVVDFSTSIKFGHNKLVEQSSNISNNNSTPNGTNPRDNHGARMEMTEDVHSGVELSSTFEEGQHDNSDAGYHEDEEVDDDDEEEGEVDDEEERQLLRQKLLSSNSSKRLRGKDSCCAAGSVGPGGNSIANSNRPSDGPCAIPLRRKLSSKSKSGSLGGGAGIGMGAGSSGGTLADVRMIDFAHTTFEIKNGGASLCSSTNIKVHHGPDSGFLRGLDSLKRILSELCEEYY</sequence>
<dbReference type="STRING" id="62324.A0A182RJT6"/>
<evidence type="ECO:0000313" key="6">
    <source>
        <dbReference type="EnsemblMetazoa" id="AFUN006504-PA"/>
    </source>
</evidence>
<evidence type="ECO:0000256" key="5">
    <source>
        <dbReference type="SAM" id="MobiDB-lite"/>
    </source>
</evidence>
<dbReference type="AlphaFoldDB" id="A0A182RJT6"/>
<evidence type="ECO:0000256" key="1">
    <source>
        <dbReference type="ARBA" id="ARBA00007374"/>
    </source>
</evidence>
<dbReference type="VEuPathDB" id="VectorBase:AFUN006504"/>
<feature type="compositionally biased region" description="Acidic residues" evidence="5">
    <location>
        <begin position="344"/>
        <end position="363"/>
    </location>
</feature>
<keyword evidence="3 4" id="KW-0418">Kinase</keyword>
<dbReference type="PANTHER" id="PTHR12400:SF21">
    <property type="entry name" value="KINASE"/>
    <property type="match status" value="1"/>
</dbReference>
<protein>
    <recommendedName>
        <fullName evidence="4">Kinase</fullName>
        <ecNumber evidence="4">2.7.-.-</ecNumber>
    </recommendedName>
</protein>
<evidence type="ECO:0000256" key="2">
    <source>
        <dbReference type="ARBA" id="ARBA00022679"/>
    </source>
</evidence>
<keyword evidence="2 4" id="KW-0808">Transferase</keyword>
<accession>A0A182RJT6</accession>
<comment type="similarity">
    <text evidence="1 4">Belongs to the inositol phosphokinase (IPK) family.</text>
</comment>
<feature type="compositionally biased region" description="Low complexity" evidence="5">
    <location>
        <begin position="291"/>
        <end position="306"/>
    </location>
</feature>
<proteinExistence type="inferred from homology"/>
<dbReference type="Gene3D" id="3.30.470.160">
    <property type="entry name" value="Inositol polyphosphate kinase"/>
    <property type="match status" value="1"/>
</dbReference>
<feature type="region of interest" description="Disordered" evidence="5">
    <location>
        <begin position="132"/>
        <end position="201"/>
    </location>
</feature>
<dbReference type="InterPro" id="IPR005522">
    <property type="entry name" value="IPK"/>
</dbReference>
<dbReference type="SUPFAM" id="SSF56104">
    <property type="entry name" value="SAICAR synthase-like"/>
    <property type="match status" value="1"/>
</dbReference>
<evidence type="ECO:0000256" key="4">
    <source>
        <dbReference type="RuleBase" id="RU363090"/>
    </source>
</evidence>
<feature type="compositionally biased region" description="Low complexity" evidence="5">
    <location>
        <begin position="368"/>
        <end position="377"/>
    </location>
</feature>
<dbReference type="GO" id="GO:0005737">
    <property type="term" value="C:cytoplasm"/>
    <property type="evidence" value="ECO:0007669"/>
    <property type="project" value="TreeGrafter"/>
</dbReference>
<dbReference type="VEuPathDB" id="VectorBase:AFUN2_010802"/>
<feature type="compositionally biased region" description="Basic and acidic residues" evidence="5">
    <location>
        <begin position="332"/>
        <end position="343"/>
    </location>
</feature>
<dbReference type="InterPro" id="IPR038286">
    <property type="entry name" value="IPK_sf"/>
</dbReference>
<reference evidence="6" key="1">
    <citation type="submission" date="2020-05" db="UniProtKB">
        <authorList>
            <consortium name="EnsemblMetazoa"/>
        </authorList>
    </citation>
    <scope>IDENTIFICATION</scope>
    <source>
        <strain evidence="6">FUMOZ</strain>
    </source>
</reference>
<dbReference type="GO" id="GO:0032958">
    <property type="term" value="P:inositol phosphate biosynthetic process"/>
    <property type="evidence" value="ECO:0007669"/>
    <property type="project" value="InterPro"/>
</dbReference>
<feature type="region of interest" description="Disordered" evidence="5">
    <location>
        <begin position="290"/>
        <end position="312"/>
    </location>
</feature>
<dbReference type="GO" id="GO:0005634">
    <property type="term" value="C:nucleus"/>
    <property type="evidence" value="ECO:0007669"/>
    <property type="project" value="TreeGrafter"/>
</dbReference>
<dbReference type="EnsemblMetazoa" id="AFUN006504-RA">
    <property type="protein sequence ID" value="AFUN006504-PA"/>
    <property type="gene ID" value="AFUN006504"/>
</dbReference>
<dbReference type="GO" id="GO:0000828">
    <property type="term" value="F:inositol hexakisphosphate kinase activity"/>
    <property type="evidence" value="ECO:0007669"/>
    <property type="project" value="TreeGrafter"/>
</dbReference>
<dbReference type="EC" id="2.7.-.-" evidence="4"/>